<organism evidence="3 4">
    <name type="scientific">Actinokineospora guangxiensis</name>
    <dbReference type="NCBI Taxonomy" id="1490288"/>
    <lineage>
        <taxon>Bacteria</taxon>
        <taxon>Bacillati</taxon>
        <taxon>Actinomycetota</taxon>
        <taxon>Actinomycetes</taxon>
        <taxon>Pseudonocardiales</taxon>
        <taxon>Pseudonocardiaceae</taxon>
        <taxon>Actinokineospora</taxon>
    </lineage>
</organism>
<keyword evidence="4" id="KW-1185">Reference proteome</keyword>
<dbReference type="RefSeq" id="WP_378242515.1">
    <property type="nucleotide sequence ID" value="NZ_JBHSKF010000001.1"/>
</dbReference>
<accession>A0ABW0EH02</accession>
<name>A0ABW0EH02_9PSEU</name>
<keyword evidence="1" id="KW-0812">Transmembrane</keyword>
<keyword evidence="1" id="KW-0472">Membrane</keyword>
<evidence type="ECO:0000256" key="1">
    <source>
        <dbReference type="SAM" id="Phobius"/>
    </source>
</evidence>
<proteinExistence type="predicted"/>
<comment type="caution">
    <text evidence="3">The sequence shown here is derived from an EMBL/GenBank/DDBJ whole genome shotgun (WGS) entry which is preliminary data.</text>
</comment>
<reference evidence="4" key="1">
    <citation type="journal article" date="2019" name="Int. J. Syst. Evol. Microbiol.">
        <title>The Global Catalogue of Microorganisms (GCM) 10K type strain sequencing project: providing services to taxonomists for standard genome sequencing and annotation.</title>
        <authorList>
            <consortium name="The Broad Institute Genomics Platform"/>
            <consortium name="The Broad Institute Genome Sequencing Center for Infectious Disease"/>
            <person name="Wu L."/>
            <person name="Ma J."/>
        </authorList>
    </citation>
    <scope>NUCLEOTIDE SEQUENCE [LARGE SCALE GENOMIC DNA]</scope>
    <source>
        <strain evidence="4">CCUG 59778</strain>
    </source>
</reference>
<dbReference type="EMBL" id="JBHSKF010000001">
    <property type="protein sequence ID" value="MFC5285511.1"/>
    <property type="molecule type" value="Genomic_DNA"/>
</dbReference>
<evidence type="ECO:0000313" key="4">
    <source>
        <dbReference type="Proteomes" id="UP001596157"/>
    </source>
</evidence>
<feature type="transmembrane region" description="Helical" evidence="1">
    <location>
        <begin position="12"/>
        <end position="32"/>
    </location>
</feature>
<evidence type="ECO:0000313" key="3">
    <source>
        <dbReference type="EMBL" id="MFC5285511.1"/>
    </source>
</evidence>
<dbReference type="Pfam" id="PF10756">
    <property type="entry name" value="bPH_6"/>
    <property type="match status" value="1"/>
</dbReference>
<dbReference type="InterPro" id="IPR019692">
    <property type="entry name" value="CFP-6_PH"/>
</dbReference>
<gene>
    <name evidence="3" type="ORF">ACFPM7_00460</name>
</gene>
<protein>
    <submittedName>
        <fullName evidence="3">PH domain-containing protein</fullName>
    </submittedName>
</protein>
<feature type="transmembrane region" description="Helical" evidence="1">
    <location>
        <begin position="38"/>
        <end position="58"/>
    </location>
</feature>
<keyword evidence="1" id="KW-1133">Transmembrane helix</keyword>
<dbReference type="Proteomes" id="UP001596157">
    <property type="component" value="Unassembled WGS sequence"/>
</dbReference>
<sequence>MAEPALSWSPDPAAVGVGWALAVVAGIAAAVVDDVRGSVLLVVAAVLLGVLALFGTLARPRLRADTDGVTVRGMLSSRSWRWGEVNARLVRTRRFGRESTAVELDADNAEAPALVLLGRLDLGADPVEVADALVRLRT</sequence>
<evidence type="ECO:0000259" key="2">
    <source>
        <dbReference type="Pfam" id="PF10756"/>
    </source>
</evidence>
<feature type="domain" description="Low molecular weight protein antigen 6 PH" evidence="2">
    <location>
        <begin position="59"/>
        <end position="137"/>
    </location>
</feature>